<keyword evidence="12" id="KW-1208">Phospholipid metabolism</keyword>
<dbReference type="InterPro" id="IPR016064">
    <property type="entry name" value="NAD/diacylglycerol_kinase_sf"/>
</dbReference>
<evidence type="ECO:0000313" key="13">
    <source>
        <dbReference type="EMBL" id="QNU66967.1"/>
    </source>
</evidence>
<dbReference type="PANTHER" id="PTHR12358:SF106">
    <property type="entry name" value="LIPID KINASE YEGS"/>
    <property type="match status" value="1"/>
</dbReference>
<evidence type="ECO:0000256" key="11">
    <source>
        <dbReference type="ARBA" id="ARBA00023209"/>
    </source>
</evidence>
<comment type="similarity">
    <text evidence="2">Belongs to the diacylglycerol/lipid kinase family.</text>
</comment>
<evidence type="ECO:0000256" key="10">
    <source>
        <dbReference type="ARBA" id="ARBA00023098"/>
    </source>
</evidence>
<dbReference type="GO" id="GO:0004143">
    <property type="term" value="F:ATP-dependent diacylglycerol kinase activity"/>
    <property type="evidence" value="ECO:0007669"/>
    <property type="project" value="TreeGrafter"/>
</dbReference>
<name>A0A4U7J8J9_9FIRM</name>
<dbReference type="SMART" id="SM00046">
    <property type="entry name" value="DAGKc"/>
    <property type="match status" value="1"/>
</dbReference>
<dbReference type="NCBIfam" id="NF009605">
    <property type="entry name" value="PRK13059.1"/>
    <property type="match status" value="1"/>
</dbReference>
<organism evidence="13 14">
    <name type="scientific">Ruminiclostridium herbifermentans</name>
    <dbReference type="NCBI Taxonomy" id="2488810"/>
    <lineage>
        <taxon>Bacteria</taxon>
        <taxon>Bacillati</taxon>
        <taxon>Bacillota</taxon>
        <taxon>Clostridia</taxon>
        <taxon>Eubacteriales</taxon>
        <taxon>Oscillospiraceae</taxon>
        <taxon>Ruminiclostridium</taxon>
    </lineage>
</organism>
<evidence type="ECO:0000256" key="2">
    <source>
        <dbReference type="ARBA" id="ARBA00005983"/>
    </source>
</evidence>
<dbReference type="KEGG" id="rher:EHE19_019430"/>
<evidence type="ECO:0000256" key="6">
    <source>
        <dbReference type="ARBA" id="ARBA00022741"/>
    </source>
</evidence>
<dbReference type="OrthoDB" id="142078at2"/>
<dbReference type="PROSITE" id="PS50146">
    <property type="entry name" value="DAGK"/>
    <property type="match status" value="1"/>
</dbReference>
<dbReference type="InterPro" id="IPR045540">
    <property type="entry name" value="YegS/DAGK_C"/>
</dbReference>
<proteinExistence type="inferred from homology"/>
<evidence type="ECO:0000256" key="3">
    <source>
        <dbReference type="ARBA" id="ARBA00022516"/>
    </source>
</evidence>
<keyword evidence="14" id="KW-1185">Reference proteome</keyword>
<dbReference type="Gene3D" id="2.60.200.40">
    <property type="match status" value="1"/>
</dbReference>
<keyword evidence="8" id="KW-0067">ATP-binding</keyword>
<dbReference type="RefSeq" id="WP_137699117.1">
    <property type="nucleotide sequence ID" value="NZ_CP061336.1"/>
</dbReference>
<keyword evidence="3" id="KW-0444">Lipid biosynthesis</keyword>
<sequence length="306" mass="33530">MKNALFTYNPISGGHKIPNELDYILASFQKNGILVQPYRLIDGDKDNIVHLLKSGIYDFVIASGGDGTINSIANILLENNIEMPIGVIPSGTCNDFSKSIGINSLQESIDIILEGKVLACDVGFINESQYFLSTFAGGNLVDVSFSTNSDLKKNFGPFAYYLKGLSEVANIKSFDLKVTADDKVIEGKFLLFLIVNGRQAAGFPNLVNDADLTDGYMDIILLKKCSNINLASIFFKVLSKDSVNDKNVIMLKAKTCDITSKSQIALTIDGEKSELFPCHIEFKNKVLKVFAPQSVVDFNNEARKSP</sequence>
<dbReference type="InterPro" id="IPR050187">
    <property type="entry name" value="Lipid_Phosphate_FormReg"/>
</dbReference>
<dbReference type="GO" id="GO:0008654">
    <property type="term" value="P:phospholipid biosynthetic process"/>
    <property type="evidence" value="ECO:0007669"/>
    <property type="project" value="UniProtKB-KW"/>
</dbReference>
<accession>A0A4U7J8J9</accession>
<dbReference type="Pfam" id="PF19279">
    <property type="entry name" value="YegS_C"/>
    <property type="match status" value="1"/>
</dbReference>
<protein>
    <submittedName>
        <fullName evidence="13">YegS/Rv2252/BmrU family lipid kinase</fullName>
    </submittedName>
</protein>
<dbReference type="EMBL" id="CP061336">
    <property type="protein sequence ID" value="QNU66967.1"/>
    <property type="molecule type" value="Genomic_DNA"/>
</dbReference>
<dbReference type="PANTHER" id="PTHR12358">
    <property type="entry name" value="SPHINGOSINE KINASE"/>
    <property type="match status" value="1"/>
</dbReference>
<dbReference type="GO" id="GO:0046872">
    <property type="term" value="F:metal ion binding"/>
    <property type="evidence" value="ECO:0007669"/>
    <property type="project" value="UniProtKB-KW"/>
</dbReference>
<dbReference type="AlphaFoldDB" id="A0A4U7J8J9"/>
<dbReference type="SUPFAM" id="SSF111331">
    <property type="entry name" value="NAD kinase/diacylglycerol kinase-like"/>
    <property type="match status" value="1"/>
</dbReference>
<dbReference type="GO" id="GO:0005886">
    <property type="term" value="C:plasma membrane"/>
    <property type="evidence" value="ECO:0007669"/>
    <property type="project" value="TreeGrafter"/>
</dbReference>
<evidence type="ECO:0000256" key="7">
    <source>
        <dbReference type="ARBA" id="ARBA00022777"/>
    </source>
</evidence>
<evidence type="ECO:0000256" key="5">
    <source>
        <dbReference type="ARBA" id="ARBA00022723"/>
    </source>
</evidence>
<dbReference type="NCBIfam" id="TIGR00147">
    <property type="entry name" value="YegS/Rv2252/BmrU family lipid kinase"/>
    <property type="match status" value="1"/>
</dbReference>
<evidence type="ECO:0000256" key="9">
    <source>
        <dbReference type="ARBA" id="ARBA00022842"/>
    </source>
</evidence>
<keyword evidence="11" id="KW-0594">Phospholipid biosynthesis</keyword>
<dbReference type="InterPro" id="IPR005218">
    <property type="entry name" value="Diacylglycerol/lipid_kinase"/>
</dbReference>
<evidence type="ECO:0000256" key="4">
    <source>
        <dbReference type="ARBA" id="ARBA00022679"/>
    </source>
</evidence>
<keyword evidence="6" id="KW-0547">Nucleotide-binding</keyword>
<evidence type="ECO:0000313" key="14">
    <source>
        <dbReference type="Proteomes" id="UP000306409"/>
    </source>
</evidence>
<dbReference type="InterPro" id="IPR001206">
    <property type="entry name" value="Diacylglycerol_kinase_cat_dom"/>
</dbReference>
<reference evidence="13 14" key="1">
    <citation type="submission" date="2020-09" db="EMBL/GenBank/DDBJ databases">
        <title>Characterization and genome sequencing of Ruminiclostridium sp. nov. MA18.</title>
        <authorList>
            <person name="Rettenmaier R."/>
            <person name="Kowollik M.-L."/>
            <person name="Liebl W."/>
            <person name="Zverlov V."/>
        </authorList>
    </citation>
    <scope>NUCLEOTIDE SEQUENCE [LARGE SCALE GENOMIC DNA]</scope>
    <source>
        <strain evidence="13 14">MA18</strain>
    </source>
</reference>
<keyword evidence="9" id="KW-0460">Magnesium</keyword>
<dbReference type="Gene3D" id="3.40.50.10330">
    <property type="entry name" value="Probable inorganic polyphosphate/atp-NAD kinase, domain 1"/>
    <property type="match status" value="1"/>
</dbReference>
<evidence type="ECO:0000256" key="8">
    <source>
        <dbReference type="ARBA" id="ARBA00022840"/>
    </source>
</evidence>
<dbReference type="InterPro" id="IPR017438">
    <property type="entry name" value="ATP-NAD_kinase_N"/>
</dbReference>
<keyword evidence="4" id="KW-0808">Transferase</keyword>
<dbReference type="Proteomes" id="UP000306409">
    <property type="component" value="Chromosome"/>
</dbReference>
<evidence type="ECO:0000256" key="1">
    <source>
        <dbReference type="ARBA" id="ARBA00001946"/>
    </source>
</evidence>
<dbReference type="Pfam" id="PF00781">
    <property type="entry name" value="DAGK_cat"/>
    <property type="match status" value="1"/>
</dbReference>
<dbReference type="GO" id="GO:0005524">
    <property type="term" value="F:ATP binding"/>
    <property type="evidence" value="ECO:0007669"/>
    <property type="project" value="UniProtKB-KW"/>
</dbReference>
<keyword evidence="10" id="KW-0443">Lipid metabolism</keyword>
<gene>
    <name evidence="13" type="ORF">EHE19_019430</name>
</gene>
<comment type="cofactor">
    <cofactor evidence="1">
        <name>Mg(2+)</name>
        <dbReference type="ChEBI" id="CHEBI:18420"/>
    </cofactor>
</comment>
<evidence type="ECO:0000256" key="12">
    <source>
        <dbReference type="ARBA" id="ARBA00023264"/>
    </source>
</evidence>
<keyword evidence="7 13" id="KW-0418">Kinase</keyword>
<keyword evidence="5" id="KW-0479">Metal-binding</keyword>